<accession>A0ABX1RDA4</accession>
<evidence type="ECO:0000259" key="1">
    <source>
        <dbReference type="Pfam" id="PF11784"/>
    </source>
</evidence>
<evidence type="ECO:0000313" key="6">
    <source>
        <dbReference type="Proteomes" id="UP001296706"/>
    </source>
</evidence>
<organism evidence="5 6">
    <name type="scientific">Pseudonocardia xinjiangensis</name>
    <dbReference type="NCBI Taxonomy" id="75289"/>
    <lineage>
        <taxon>Bacteria</taxon>
        <taxon>Bacillati</taxon>
        <taxon>Actinomycetota</taxon>
        <taxon>Actinomycetes</taxon>
        <taxon>Pseudonocardiales</taxon>
        <taxon>Pseudonocardiaceae</taxon>
        <taxon>Pseudonocardia</taxon>
    </lineage>
</organism>
<dbReference type="InterPro" id="IPR021754">
    <property type="entry name" value="DUF3320"/>
</dbReference>
<dbReference type="InterPro" id="IPR041679">
    <property type="entry name" value="DNA2/NAM7-like_C"/>
</dbReference>
<dbReference type="Pfam" id="PF13086">
    <property type="entry name" value="AAA_11"/>
    <property type="match status" value="1"/>
</dbReference>
<evidence type="ECO:0000259" key="4">
    <source>
        <dbReference type="Pfam" id="PF18741"/>
    </source>
</evidence>
<dbReference type="Pfam" id="PF13087">
    <property type="entry name" value="AAA_12"/>
    <property type="match status" value="1"/>
</dbReference>
<dbReference type="CDD" id="cd18808">
    <property type="entry name" value="SF1_C_Upf1"/>
    <property type="match status" value="1"/>
</dbReference>
<evidence type="ECO:0000313" key="5">
    <source>
        <dbReference type="EMBL" id="NMH77213.1"/>
    </source>
</evidence>
<dbReference type="PANTHER" id="PTHR10887">
    <property type="entry name" value="DNA2/NAM7 HELICASE FAMILY"/>
    <property type="match status" value="1"/>
</dbReference>
<comment type="caution">
    <text evidence="5">The sequence shown here is derived from an EMBL/GenBank/DDBJ whole genome shotgun (WGS) entry which is preliminary data.</text>
</comment>
<feature type="domain" description="DNA2/NAM7 helicase helicase" evidence="2">
    <location>
        <begin position="644"/>
        <end position="733"/>
    </location>
</feature>
<dbReference type="Proteomes" id="UP001296706">
    <property type="component" value="Unassembled WGS sequence"/>
</dbReference>
<dbReference type="Pfam" id="PF11784">
    <property type="entry name" value="DUF3320"/>
    <property type="match status" value="1"/>
</dbReference>
<sequence length="1907" mass="206376">MAHNEIPVISRLAIEHVPADIQAARLRLAVADATGPIGDPQEILLDLQAGLPTVLTDIRLLLEPAAMLQVEEQRPAVIQALLEIDGEVYAEQVFRTWVLAAQQWLATPPALALEMLAAHVMPNHPAVTALMREVAQHLEAGTGSPSLDGYQAGPERVDEIVAAVYAAMQARGIRYAEPPASWADIGQKVRTPGEVLDDRVGTCLDTVVVMAAALEQAGVRPLIWVVDDHAFLGYWREATSLGAVAEFDTAGVVNRIDLGQIGLVETTALTVRPEAVPFAEAQQTPYGAYLTGDLANVIGVVDVHQARVDRIVPLPARTRSDDGQVVVTAYVPPVASAAGFAPDAGPGRVVPGRVPEPRRVTTWKNALLDLSLRNRLINFTPRSALSLAVPERRLGLVEDLLNRDAAITLRPADDLAAVDRERGVRHGRDLPQAQLVDLLEEKRTVHVDVTDAAYASRMRSVAYKARTVVEETGANNLYLALGSLVWDLDGRTLRSPLILVPVVLTPAGRGGRYRLSLDEAGSSTPNYCLLEKLRQVHGLEIPGLADPVADDSGIDVEAAFRATRRAIDARGLRFRVEPTADLAVLQFAKFRLWKDLDENWATFEANPLVAHLIRTPTDAFADPVDASAAYDLDGLDERCPVPADASQLRAIAEATAGRTFVLEGPPGTGKSQTITNLLTHAVAEGKRVLFVAEKRAALDVVQKRLKAVGMGPLSLDLHDKGSKPAAVREQIKKALDHVVAADTQDHAIKVEELRSARRGLTRYAYRLHERNGAGLALYEARSAELAIGDDVAPMPLPESVLAGGDPDTVGRLRQLFSTLPERADAARPRPEHPWAFIDSVAGVDVPAVHVAARRFDAAVLALPDVLDPALAAVRVPADLAVLAELVDVALPLQVLDESRSRTWADPVVAIVNEVADFAAAPHPGLDVVTPDVLGLPIADIDAEARAAAASGFFGRRKRLSAVRDRLVPVLRPGAAVKPKRLTELTGKLVDLVEAVQTLAAKIDAIPGLELPAAWNPFTEEGRVALTARIDRVRRAGHLVDPAESTPERAPFVQALREVLDGGVDADPRPVHEAAAAAEALLQVCCSTPAAVAEWAGVPGLLGRWQLTAAERGLADPQLGSLRCWLDLLAHLEPLRAQHLGEARAAVLAGSLDPDDARRSFELGLARASIAERLRTTGLESFDAGAHERSIARFVTASRAVRNHLATVVPQQVLSARGFNPRAAGGQVGQLQRQLTTRRGGMKVRELMSTFGDVITRALPCVLVSPDSLSRFFPATAGLFDIVVFDEASQVRVADAIGAMGRARSVVIVGDSMQMPPTSFAESSFGSDDLDAESSTDMVEDEESILTECVQARVERHRLSWHYRSQDESLIAFSNHHYYDGGLSSFPAPATGDTGISLRRVDGHFHRSGSRATLRTNPVEAEAVVSEIWQRFAESPDVAPSLGVVTFNQQQRTLIEGRLRDIGDQRVIDALEDPDGLFVKNLENVQGDERDVILFSTAFSVNDKGVLPLNFGPLNRAGGERRLNVAVSRARRQVIVFSSFYPGQLRTEETSSVGLRHLRTYLEMAAHGPSVLPRTAQRSTVPDRHREEIASRLRDRGVEVQTNVGLSEFAIDLVLGDPEKPRVAVLLDGRAWSQRLTVRDRDALPREVLTDVLRWPAVERVWLPTWLADPDVVIDRLVTAAGEAPRPAAIVEIEPPVATPPSPVVPVIASAGAVAPPRVDVVWPPAPEVFVPWPVRHLGSVDVLDALPERAAALAVSAALTAVVDAEGPIHTDRLAQLVANAFGLRRVAETRRTAILRHLPRALRRDDVESVIWPDARAPEEWEGFRSTPEGVDRPLEHVPLREIVNAMVAATRAAAGMSREELHREVLAVFGWRRRTRGATERMDAALELGVRSGRLRFDGAMVVPN</sequence>
<evidence type="ECO:0000259" key="2">
    <source>
        <dbReference type="Pfam" id="PF13086"/>
    </source>
</evidence>
<dbReference type="Pfam" id="PF13195">
    <property type="entry name" value="DUF4011"/>
    <property type="match status" value="1"/>
</dbReference>
<dbReference type="InterPro" id="IPR041677">
    <property type="entry name" value="DNA2/NAM7_AAA_11"/>
</dbReference>
<dbReference type="InterPro" id="IPR025103">
    <property type="entry name" value="DUF4011"/>
</dbReference>
<evidence type="ECO:0000259" key="3">
    <source>
        <dbReference type="Pfam" id="PF13087"/>
    </source>
</evidence>
<dbReference type="InterPro" id="IPR049468">
    <property type="entry name" value="Restrct_endonuc-II-like_dom"/>
</dbReference>
<feature type="domain" description="Restriction endonuclease type II-like" evidence="4">
    <location>
        <begin position="1586"/>
        <end position="1678"/>
    </location>
</feature>
<dbReference type="InterPro" id="IPR045055">
    <property type="entry name" value="DNA2/NAM7-like"/>
</dbReference>
<name>A0ABX1RDA4_9PSEU</name>
<protein>
    <submittedName>
        <fullName evidence="5">DUF3320 domain-containing protein</fullName>
    </submittedName>
</protein>
<dbReference type="InterPro" id="IPR047187">
    <property type="entry name" value="SF1_C_Upf1"/>
</dbReference>
<proteinExistence type="predicted"/>
<reference evidence="5 6" key="1">
    <citation type="submission" date="2020-04" db="EMBL/GenBank/DDBJ databases">
        <authorList>
            <person name="Klaysubun C."/>
            <person name="Duangmal K."/>
            <person name="Lipun K."/>
        </authorList>
    </citation>
    <scope>NUCLEOTIDE SEQUENCE [LARGE SCALE GENOMIC DNA]</scope>
    <source>
        <strain evidence="5 6">JCM 11839</strain>
    </source>
</reference>
<feature type="domain" description="DUF3320" evidence="1">
    <location>
        <begin position="1745"/>
        <end position="1788"/>
    </location>
</feature>
<gene>
    <name evidence="5" type="ORF">HF577_08920</name>
</gene>
<dbReference type="Gene3D" id="3.10.620.30">
    <property type="match status" value="1"/>
</dbReference>
<dbReference type="EMBL" id="JAAXKY010000020">
    <property type="protein sequence ID" value="NMH77213.1"/>
    <property type="molecule type" value="Genomic_DNA"/>
</dbReference>
<dbReference type="SUPFAM" id="SSF52540">
    <property type="entry name" value="P-loop containing nucleoside triphosphate hydrolases"/>
    <property type="match status" value="1"/>
</dbReference>
<feature type="domain" description="DNA2/NAM7 helicase-like C-terminal" evidence="3">
    <location>
        <begin position="1342"/>
        <end position="1537"/>
    </location>
</feature>
<dbReference type="InterPro" id="IPR027417">
    <property type="entry name" value="P-loop_NTPase"/>
</dbReference>
<dbReference type="Pfam" id="PF18741">
    <property type="entry name" value="MTES_1575"/>
    <property type="match status" value="1"/>
</dbReference>
<dbReference type="Gene3D" id="3.40.50.300">
    <property type="entry name" value="P-loop containing nucleotide triphosphate hydrolases"/>
    <property type="match status" value="3"/>
</dbReference>
<keyword evidence="6" id="KW-1185">Reference proteome</keyword>